<sequence length="294" mass="32109">MSNPVLAKGITEGEGPVAMPDGSVWIVEMAGNRACVTRVSDDNVEVKIRVGGRPNGMTVDGNGRLWVAEAREGQVHCYNVNGSLRSVVDHPENRFLWPNDLRFGPDGLLYLTDSGVLDTVFITGIAINPDWANLDYRGCVYVIDPLTSKVLRRFDDGIKFTNGLAFGPDDKLYVNETIGGNVYQYDVLNTDAPERRLFGNVNTADGPAGWRGPDGMAFGTDGRLYCTVYGQGDVTVLDPEGKVSERLPTNGLRPTNIAFAQGRRTAFVTEVLNSCVEVLDVPCEGLPLHRPRFD</sequence>
<proteinExistence type="predicted"/>
<evidence type="ECO:0000313" key="2">
    <source>
        <dbReference type="EMBL" id="PSH54605.1"/>
    </source>
</evidence>
<dbReference type="PANTHER" id="PTHR47572">
    <property type="entry name" value="LIPOPROTEIN-RELATED"/>
    <property type="match status" value="1"/>
</dbReference>
<organism evidence="2 3">
    <name type="scientific">Phyllobacterium endophyticum</name>
    <dbReference type="NCBI Taxonomy" id="1149773"/>
    <lineage>
        <taxon>Bacteria</taxon>
        <taxon>Pseudomonadati</taxon>
        <taxon>Pseudomonadota</taxon>
        <taxon>Alphaproteobacteria</taxon>
        <taxon>Hyphomicrobiales</taxon>
        <taxon>Phyllobacteriaceae</taxon>
        <taxon>Phyllobacterium</taxon>
    </lineage>
</organism>
<keyword evidence="3" id="KW-1185">Reference proteome</keyword>
<accession>A0A2P7AK49</accession>
<dbReference type="OrthoDB" id="30052at2"/>
<dbReference type="RefSeq" id="WP_106719509.1">
    <property type="nucleotide sequence ID" value="NZ_JACHXT010000003.1"/>
</dbReference>
<evidence type="ECO:0000259" key="1">
    <source>
        <dbReference type="Pfam" id="PF08450"/>
    </source>
</evidence>
<dbReference type="InterPro" id="IPR013658">
    <property type="entry name" value="SGL"/>
</dbReference>
<dbReference type="Proteomes" id="UP000241158">
    <property type="component" value="Unassembled WGS sequence"/>
</dbReference>
<feature type="domain" description="SMP-30/Gluconolactonase/LRE-like region" evidence="1">
    <location>
        <begin position="13"/>
        <end position="269"/>
    </location>
</feature>
<dbReference type="SUPFAM" id="SSF63829">
    <property type="entry name" value="Calcium-dependent phosphotriesterase"/>
    <property type="match status" value="1"/>
</dbReference>
<dbReference type="InterPro" id="IPR011042">
    <property type="entry name" value="6-blade_b-propeller_TolB-like"/>
</dbReference>
<dbReference type="EMBL" id="PGGN01000008">
    <property type="protein sequence ID" value="PSH54605.1"/>
    <property type="molecule type" value="Genomic_DNA"/>
</dbReference>
<dbReference type="InterPro" id="IPR051262">
    <property type="entry name" value="SMP-30/CGR1_Lactonase"/>
</dbReference>
<protein>
    <recommendedName>
        <fullName evidence="1">SMP-30/Gluconolactonase/LRE-like region domain-containing protein</fullName>
    </recommendedName>
</protein>
<dbReference type="Gene3D" id="2.120.10.30">
    <property type="entry name" value="TolB, C-terminal domain"/>
    <property type="match status" value="1"/>
</dbReference>
<comment type="caution">
    <text evidence="2">The sequence shown here is derived from an EMBL/GenBank/DDBJ whole genome shotgun (WGS) entry which is preliminary data.</text>
</comment>
<dbReference type="Pfam" id="PF08450">
    <property type="entry name" value="SGL"/>
    <property type="match status" value="1"/>
</dbReference>
<reference evidence="3" key="1">
    <citation type="submission" date="2017-11" db="EMBL/GenBank/DDBJ databases">
        <authorList>
            <person name="Kuznetsova I."/>
            <person name="Sazanova A."/>
            <person name="Chirak E."/>
            <person name="Safronova V."/>
            <person name="Willems A."/>
        </authorList>
    </citation>
    <scope>NUCLEOTIDE SEQUENCE [LARGE SCALE GENOMIC DNA]</scope>
    <source>
        <strain evidence="3">PEPV15</strain>
    </source>
</reference>
<name>A0A2P7AK49_9HYPH</name>
<dbReference type="PANTHER" id="PTHR47572:SF5">
    <property type="entry name" value="BLR2277 PROTEIN"/>
    <property type="match status" value="1"/>
</dbReference>
<gene>
    <name evidence="2" type="ORF">CU100_25820</name>
</gene>
<evidence type="ECO:0000313" key="3">
    <source>
        <dbReference type="Proteomes" id="UP000241158"/>
    </source>
</evidence>
<dbReference type="AlphaFoldDB" id="A0A2P7AK49"/>